<proteinExistence type="predicted"/>
<dbReference type="EMBL" id="SRYB01000019">
    <property type="protein sequence ID" value="TGY77833.1"/>
    <property type="molecule type" value="Genomic_DNA"/>
</dbReference>
<dbReference type="Proteomes" id="UP000306319">
    <property type="component" value="Unassembled WGS sequence"/>
</dbReference>
<keyword evidence="2" id="KW-1185">Reference proteome</keyword>
<evidence type="ECO:0000313" key="1">
    <source>
        <dbReference type="EMBL" id="TGY77833.1"/>
    </source>
</evidence>
<sequence length="302" mass="34537">MTQIEIPLKFDNFPKQSEELRILKEVNDGRAEAGKLMADERVMDALQKSIEGLRVMREFPDFNNTEFRALLVAVIFDLAEIHFQLKDYKQSEKELDTLFKVLDSLVKNDEERFGKLHILAMELSTRILRSRKKALDLLVKQQINAAALYEKVNSGVAAATDRLVDSLSNVAQLLASTGDLKGALKFYSEAIKFSKKRTGRVTRKEIKLTIEMAEIMMRIKQMRPRALRLLNAILPHAIALETLELERDILSLKSLIESEPDNEPKWKNFFHQLTVSAKAKLKKFSKSETAENKGTDESETQE</sequence>
<protein>
    <submittedName>
        <fullName evidence="1">Uncharacterized protein</fullName>
    </submittedName>
</protein>
<name>A0AC61RF38_9BACT</name>
<reference evidence="1" key="1">
    <citation type="submission" date="2019-04" db="EMBL/GenBank/DDBJ databases">
        <title>Microbes associate with the intestines of laboratory mice.</title>
        <authorList>
            <person name="Navarre W."/>
            <person name="Wong E."/>
            <person name="Huang K."/>
            <person name="Tropini C."/>
            <person name="Ng K."/>
            <person name="Yu B."/>
        </authorList>
    </citation>
    <scope>NUCLEOTIDE SEQUENCE</scope>
    <source>
        <strain evidence="1">NM04_E33</strain>
    </source>
</reference>
<comment type="caution">
    <text evidence="1">The sequence shown here is derived from an EMBL/GenBank/DDBJ whole genome shotgun (WGS) entry which is preliminary data.</text>
</comment>
<evidence type="ECO:0000313" key="2">
    <source>
        <dbReference type="Proteomes" id="UP000306319"/>
    </source>
</evidence>
<gene>
    <name evidence="1" type="ORF">E5331_12565</name>
</gene>
<accession>A0AC61RF38</accession>
<organism evidence="1 2">
    <name type="scientific">Lepagella muris</name>
    <dbReference type="NCBI Taxonomy" id="3032870"/>
    <lineage>
        <taxon>Bacteria</taxon>
        <taxon>Pseudomonadati</taxon>
        <taxon>Bacteroidota</taxon>
        <taxon>Bacteroidia</taxon>
        <taxon>Bacteroidales</taxon>
        <taxon>Muribaculaceae</taxon>
        <taxon>Lepagella</taxon>
    </lineage>
</organism>